<organism evidence="1">
    <name type="scientific">Manihot esculenta</name>
    <name type="common">Cassava</name>
    <name type="synonym">Jatropha manihot</name>
    <dbReference type="NCBI Taxonomy" id="3983"/>
    <lineage>
        <taxon>Eukaryota</taxon>
        <taxon>Viridiplantae</taxon>
        <taxon>Streptophyta</taxon>
        <taxon>Embryophyta</taxon>
        <taxon>Tracheophyta</taxon>
        <taxon>Spermatophyta</taxon>
        <taxon>Magnoliopsida</taxon>
        <taxon>eudicotyledons</taxon>
        <taxon>Gunneridae</taxon>
        <taxon>Pentapetalae</taxon>
        <taxon>rosids</taxon>
        <taxon>fabids</taxon>
        <taxon>Malpighiales</taxon>
        <taxon>Euphorbiaceae</taxon>
        <taxon>Crotonoideae</taxon>
        <taxon>Manihoteae</taxon>
        <taxon>Manihot</taxon>
    </lineage>
</organism>
<accession>A0A2C9VQA0</accession>
<reference evidence="1" key="1">
    <citation type="submission" date="2016-02" db="EMBL/GenBank/DDBJ databases">
        <title>WGS assembly of Manihot esculenta.</title>
        <authorList>
            <person name="Bredeson J.V."/>
            <person name="Prochnik S.E."/>
            <person name="Lyons J.B."/>
            <person name="Schmutz J."/>
            <person name="Grimwood J."/>
            <person name="Vrebalov J."/>
            <person name="Bart R.S."/>
            <person name="Amuge T."/>
            <person name="Ferguson M.E."/>
            <person name="Green R."/>
            <person name="Putnam N."/>
            <person name="Stites J."/>
            <person name="Rounsley S."/>
            <person name="Rokhsar D.S."/>
        </authorList>
    </citation>
    <scope>NUCLEOTIDE SEQUENCE [LARGE SCALE GENOMIC DNA]</scope>
    <source>
        <tissue evidence="1">Leaf</tissue>
    </source>
</reference>
<sequence length="56" mass="6355">MRCKPHLFSSLLFSYLLLQTPTKILLSCFHCCLASSLVGFLNVSYPKSIPVLCKYE</sequence>
<dbReference type="EMBL" id="CM004392">
    <property type="protein sequence ID" value="OAY47037.1"/>
    <property type="molecule type" value="Genomic_DNA"/>
</dbReference>
<name>A0A2C9VQA0_MANES</name>
<protein>
    <submittedName>
        <fullName evidence="1">Uncharacterized protein</fullName>
    </submittedName>
</protein>
<gene>
    <name evidence="1" type="ORF">MANES_06G047500</name>
</gene>
<proteinExistence type="predicted"/>
<dbReference type="AlphaFoldDB" id="A0A2C9VQA0"/>
<evidence type="ECO:0000313" key="1">
    <source>
        <dbReference type="EMBL" id="OAY47037.1"/>
    </source>
</evidence>